<dbReference type="InterPro" id="IPR035906">
    <property type="entry name" value="MetI-like_sf"/>
</dbReference>
<dbReference type="GO" id="GO:0005886">
    <property type="term" value="C:plasma membrane"/>
    <property type="evidence" value="ECO:0007669"/>
    <property type="project" value="UniProtKB-SubCell"/>
</dbReference>
<dbReference type="PANTHER" id="PTHR43357:SF4">
    <property type="entry name" value="INNER MEMBRANE ABC TRANSPORTER PERMEASE PROTEIN YDCV"/>
    <property type="match status" value="1"/>
</dbReference>
<dbReference type="PROSITE" id="PS50928">
    <property type="entry name" value="ABC_TM1"/>
    <property type="match status" value="1"/>
</dbReference>
<feature type="transmembrane region" description="Helical" evidence="8">
    <location>
        <begin position="65"/>
        <end position="87"/>
    </location>
</feature>
<comment type="subcellular location">
    <subcellularLocation>
        <location evidence="1">Cell inner membrane</location>
        <topology evidence="1">Multi-pass membrane protein</topology>
    </subcellularLocation>
    <subcellularLocation>
        <location evidence="8">Cell membrane</location>
        <topology evidence="8">Multi-pass membrane protein</topology>
    </subcellularLocation>
</comment>
<protein>
    <submittedName>
        <fullName evidence="10">ABC transporter permease</fullName>
    </submittedName>
</protein>
<keyword evidence="11" id="KW-1185">Reference proteome</keyword>
<keyword evidence="7 8" id="KW-0472">Membrane</keyword>
<accession>A0A5B8KU65</accession>
<proteinExistence type="inferred from homology"/>
<keyword evidence="4" id="KW-0997">Cell inner membrane</keyword>
<evidence type="ECO:0000313" key="11">
    <source>
        <dbReference type="Proteomes" id="UP000321389"/>
    </source>
</evidence>
<sequence>MPFPRLSTITAIFTIGFLVLPFVVVVGASFDTSNQFTIQFPPRDLALDRYAEIPIRYAELFLNSLIVAVSAAILAALFGTLAALALVRGRLAMPEMIHAFFRLPIQIPLIVTGAAFLQFYTMVGAHTDMYLTRSLLGLILAHLIVALPYAIGSVSAVLARIDSAYEEAAESLGASRWVTFRDVTFPAIRPGILVGGFYAFAVSFGDVPISIFLVNADTMTLPVAIFNDMQVDFQPYILALSTLVIVMSLAMMLAIQKVVGLDFVLSARRKQ</sequence>
<dbReference type="RefSeq" id="WP_146297805.1">
    <property type="nucleotide sequence ID" value="NZ_CP042301.2"/>
</dbReference>
<keyword evidence="2 8" id="KW-0813">Transport</keyword>
<feature type="transmembrane region" description="Helical" evidence="8">
    <location>
        <begin position="191"/>
        <end position="216"/>
    </location>
</feature>
<evidence type="ECO:0000256" key="4">
    <source>
        <dbReference type="ARBA" id="ARBA00022519"/>
    </source>
</evidence>
<dbReference type="EMBL" id="CP042301">
    <property type="protein sequence ID" value="QDY99155.1"/>
    <property type="molecule type" value="Genomic_DNA"/>
</dbReference>
<dbReference type="GO" id="GO:0055085">
    <property type="term" value="P:transmembrane transport"/>
    <property type="evidence" value="ECO:0007669"/>
    <property type="project" value="InterPro"/>
</dbReference>
<dbReference type="InterPro" id="IPR000515">
    <property type="entry name" value="MetI-like"/>
</dbReference>
<feature type="transmembrane region" description="Helical" evidence="8">
    <location>
        <begin position="236"/>
        <end position="265"/>
    </location>
</feature>
<dbReference type="AlphaFoldDB" id="A0A5B8KU65"/>
<comment type="similarity">
    <text evidence="8">Belongs to the binding-protein-dependent transport system permease family.</text>
</comment>
<keyword evidence="6 8" id="KW-1133">Transmembrane helix</keyword>
<feature type="transmembrane region" description="Helical" evidence="8">
    <location>
        <begin position="99"/>
        <end position="123"/>
    </location>
</feature>
<dbReference type="Pfam" id="PF00528">
    <property type="entry name" value="BPD_transp_1"/>
    <property type="match status" value="1"/>
</dbReference>
<feature type="transmembrane region" description="Helical" evidence="8">
    <location>
        <begin position="135"/>
        <end position="159"/>
    </location>
</feature>
<evidence type="ECO:0000256" key="8">
    <source>
        <dbReference type="RuleBase" id="RU363032"/>
    </source>
</evidence>
<keyword evidence="5 8" id="KW-0812">Transmembrane</keyword>
<dbReference type="Gene3D" id="1.10.3720.10">
    <property type="entry name" value="MetI-like"/>
    <property type="match status" value="1"/>
</dbReference>
<organism evidence="10 11">
    <name type="scientific">Nitratireductor mangrovi</name>
    <dbReference type="NCBI Taxonomy" id="2599600"/>
    <lineage>
        <taxon>Bacteria</taxon>
        <taxon>Pseudomonadati</taxon>
        <taxon>Pseudomonadota</taxon>
        <taxon>Alphaproteobacteria</taxon>
        <taxon>Hyphomicrobiales</taxon>
        <taxon>Phyllobacteriaceae</taxon>
        <taxon>Nitratireductor</taxon>
    </lineage>
</organism>
<feature type="transmembrane region" description="Helical" evidence="8">
    <location>
        <begin position="12"/>
        <end position="30"/>
    </location>
</feature>
<keyword evidence="3" id="KW-1003">Cell membrane</keyword>
<evidence type="ECO:0000256" key="7">
    <source>
        <dbReference type="ARBA" id="ARBA00023136"/>
    </source>
</evidence>
<evidence type="ECO:0000256" key="2">
    <source>
        <dbReference type="ARBA" id="ARBA00022448"/>
    </source>
</evidence>
<dbReference type="SUPFAM" id="SSF161098">
    <property type="entry name" value="MetI-like"/>
    <property type="match status" value="1"/>
</dbReference>
<feature type="domain" description="ABC transmembrane type-1" evidence="9">
    <location>
        <begin position="61"/>
        <end position="255"/>
    </location>
</feature>
<dbReference type="PANTHER" id="PTHR43357">
    <property type="entry name" value="INNER MEMBRANE ABC TRANSPORTER PERMEASE PROTEIN YDCV"/>
    <property type="match status" value="1"/>
</dbReference>
<dbReference type="OrthoDB" id="9809681at2"/>
<evidence type="ECO:0000256" key="1">
    <source>
        <dbReference type="ARBA" id="ARBA00004429"/>
    </source>
</evidence>
<evidence type="ECO:0000256" key="6">
    <source>
        <dbReference type="ARBA" id="ARBA00022989"/>
    </source>
</evidence>
<evidence type="ECO:0000256" key="5">
    <source>
        <dbReference type="ARBA" id="ARBA00022692"/>
    </source>
</evidence>
<evidence type="ECO:0000313" key="10">
    <source>
        <dbReference type="EMBL" id="QDY99155.1"/>
    </source>
</evidence>
<reference evidence="10" key="1">
    <citation type="submission" date="2020-04" db="EMBL/GenBank/DDBJ databases">
        <title>Nitratireductor sp. nov. isolated from mangrove soil.</title>
        <authorList>
            <person name="Ye Y."/>
        </authorList>
    </citation>
    <scope>NUCLEOTIDE SEQUENCE</scope>
    <source>
        <strain evidence="10">SY7</strain>
    </source>
</reference>
<dbReference type="KEGG" id="niy:FQ775_01530"/>
<dbReference type="Proteomes" id="UP000321389">
    <property type="component" value="Chromosome"/>
</dbReference>
<name>A0A5B8KU65_9HYPH</name>
<evidence type="ECO:0000256" key="3">
    <source>
        <dbReference type="ARBA" id="ARBA00022475"/>
    </source>
</evidence>
<dbReference type="CDD" id="cd06261">
    <property type="entry name" value="TM_PBP2"/>
    <property type="match status" value="1"/>
</dbReference>
<gene>
    <name evidence="10" type="ORF">FQ775_01530</name>
</gene>
<evidence type="ECO:0000259" key="9">
    <source>
        <dbReference type="PROSITE" id="PS50928"/>
    </source>
</evidence>